<dbReference type="Pfam" id="PF14223">
    <property type="entry name" value="Retrotran_gag_2"/>
    <property type="match status" value="1"/>
</dbReference>
<reference evidence="4" key="1">
    <citation type="submission" date="2024-07" db="EMBL/GenBank/DDBJ databases">
        <title>Two chromosome-level genome assemblies of Korean endemic species Abeliophyllum distichum and Forsythia ovata (Oleaceae).</title>
        <authorList>
            <person name="Jang H."/>
        </authorList>
    </citation>
    <scope>NUCLEOTIDE SEQUENCE [LARGE SCALE GENOMIC DNA]</scope>
</reference>
<sequence length="321" mass="35747">MENTPTNNVVASENETVPPMVPNVAQTVAMPSSDMAQAVAPVTHSVVHMPSLDASPSGTKTVASMPSLATGPTVTVPVNHGEKSEKFNGSNFKRWQQKMLFYLTTLNLARFLTENTPVLQEGQGDIQAISAVDAWKYSDFLCRNYVMNGLADSLYNVYYTIKTAKELWESLDKKYKIEDAGAKKFLVGRFLEYKMVDSKSVISQVQELQVILHEIHSEGMVKTTKVLKEGSIWWWPKPMLWSMAKGPKFGPKGGISKKMFQGKCFNCDKIGHKSTECRLPKKKKEANMVEDTSDMNLAAIISEVNLVGSNPREWWIDTGAT</sequence>
<keyword evidence="1" id="KW-0863">Zinc-finger</keyword>
<dbReference type="AlphaFoldDB" id="A0ABD1UMQ3"/>
<evidence type="ECO:0000313" key="4">
    <source>
        <dbReference type="Proteomes" id="UP001604336"/>
    </source>
</evidence>
<dbReference type="PANTHER" id="PTHR47592">
    <property type="entry name" value="PBF68 PROTEIN"/>
    <property type="match status" value="1"/>
</dbReference>
<feature type="domain" description="CCHC-type" evidence="2">
    <location>
        <begin position="263"/>
        <end position="278"/>
    </location>
</feature>
<evidence type="ECO:0000256" key="1">
    <source>
        <dbReference type="PROSITE-ProRule" id="PRU00047"/>
    </source>
</evidence>
<dbReference type="GO" id="GO:0008270">
    <property type="term" value="F:zinc ion binding"/>
    <property type="evidence" value="ECO:0007669"/>
    <property type="project" value="UniProtKB-KW"/>
</dbReference>
<keyword evidence="4" id="KW-1185">Reference proteome</keyword>
<dbReference type="InterPro" id="IPR001878">
    <property type="entry name" value="Znf_CCHC"/>
</dbReference>
<gene>
    <name evidence="3" type="ORF">Adt_11390</name>
</gene>
<proteinExistence type="predicted"/>
<dbReference type="EMBL" id="JBFOLK010000003">
    <property type="protein sequence ID" value="KAL2526336.1"/>
    <property type="molecule type" value="Genomic_DNA"/>
</dbReference>
<keyword evidence="1" id="KW-0862">Zinc</keyword>
<comment type="caution">
    <text evidence="3">The sequence shown here is derived from an EMBL/GenBank/DDBJ whole genome shotgun (WGS) entry which is preliminary data.</text>
</comment>
<evidence type="ECO:0000313" key="3">
    <source>
        <dbReference type="EMBL" id="KAL2526336.1"/>
    </source>
</evidence>
<accession>A0ABD1UMQ3</accession>
<name>A0ABD1UMQ3_9LAMI</name>
<dbReference type="SUPFAM" id="SSF57756">
    <property type="entry name" value="Retrovirus zinc finger-like domains"/>
    <property type="match status" value="1"/>
</dbReference>
<keyword evidence="1" id="KW-0479">Metal-binding</keyword>
<dbReference type="PROSITE" id="PS50158">
    <property type="entry name" value="ZF_CCHC"/>
    <property type="match status" value="1"/>
</dbReference>
<protein>
    <submittedName>
        <fullName evidence="3">Retrovirus-related Pol polyprotein from transposon TNT 1-94</fullName>
    </submittedName>
</protein>
<dbReference type="PANTHER" id="PTHR47592:SF27">
    <property type="entry name" value="OS08G0421700 PROTEIN"/>
    <property type="match status" value="1"/>
</dbReference>
<dbReference type="Proteomes" id="UP001604336">
    <property type="component" value="Unassembled WGS sequence"/>
</dbReference>
<dbReference type="InterPro" id="IPR036875">
    <property type="entry name" value="Znf_CCHC_sf"/>
</dbReference>
<dbReference type="SMART" id="SM00343">
    <property type="entry name" value="ZnF_C2HC"/>
    <property type="match status" value="1"/>
</dbReference>
<evidence type="ECO:0000259" key="2">
    <source>
        <dbReference type="PROSITE" id="PS50158"/>
    </source>
</evidence>
<organism evidence="3 4">
    <name type="scientific">Abeliophyllum distichum</name>
    <dbReference type="NCBI Taxonomy" id="126358"/>
    <lineage>
        <taxon>Eukaryota</taxon>
        <taxon>Viridiplantae</taxon>
        <taxon>Streptophyta</taxon>
        <taxon>Embryophyta</taxon>
        <taxon>Tracheophyta</taxon>
        <taxon>Spermatophyta</taxon>
        <taxon>Magnoliopsida</taxon>
        <taxon>eudicotyledons</taxon>
        <taxon>Gunneridae</taxon>
        <taxon>Pentapetalae</taxon>
        <taxon>asterids</taxon>
        <taxon>lamiids</taxon>
        <taxon>Lamiales</taxon>
        <taxon>Oleaceae</taxon>
        <taxon>Forsythieae</taxon>
        <taxon>Abeliophyllum</taxon>
    </lineage>
</organism>